<proteinExistence type="predicted"/>
<gene>
    <name evidence="2" type="ORF">COLO4_29727</name>
</gene>
<feature type="region of interest" description="Disordered" evidence="1">
    <location>
        <begin position="124"/>
        <end position="162"/>
    </location>
</feature>
<dbReference type="AlphaFoldDB" id="A0A1R3HDG0"/>
<evidence type="ECO:0000313" key="2">
    <source>
        <dbReference type="EMBL" id="OMO68360.1"/>
    </source>
</evidence>
<feature type="region of interest" description="Disordered" evidence="1">
    <location>
        <begin position="72"/>
        <end position="94"/>
    </location>
</feature>
<dbReference type="Proteomes" id="UP000187203">
    <property type="component" value="Unassembled WGS sequence"/>
</dbReference>
<accession>A0A1R3HDG0</accession>
<name>A0A1R3HDG0_9ROSI</name>
<protein>
    <submittedName>
        <fullName evidence="2">Uncharacterized protein</fullName>
    </submittedName>
</protein>
<sequence length="162" mass="17791">MGNCLVLEEKVIKVMKTDGKILEYQAPIKVQQVLSDFSGHALSDSFSGLQHLRPDAKLLGGQLYYLIPIPSPSQKSKKKKVRFSDPEVSGEQGSPAGVVRIKLVISKQELQELLQKEGVSVHDMVSQIQSKESTKAMDTSESDGGDDRRGWKPVLESIAEAN</sequence>
<comment type="caution">
    <text evidence="2">The sequence shown here is derived from an EMBL/GenBank/DDBJ whole genome shotgun (WGS) entry which is preliminary data.</text>
</comment>
<dbReference type="PANTHER" id="PTHR33148:SF46">
    <property type="entry name" value="EMB|CAB85509.1"/>
    <property type="match status" value="1"/>
</dbReference>
<dbReference type="PANTHER" id="PTHR33148">
    <property type="entry name" value="PLASTID MOVEMENT IMPAIRED PROTEIN-RELATED"/>
    <property type="match status" value="1"/>
</dbReference>
<dbReference type="Pfam" id="PF14009">
    <property type="entry name" value="PADRE"/>
    <property type="match status" value="1"/>
</dbReference>
<evidence type="ECO:0000313" key="3">
    <source>
        <dbReference type="Proteomes" id="UP000187203"/>
    </source>
</evidence>
<dbReference type="OrthoDB" id="1688863at2759"/>
<dbReference type="EMBL" id="AWUE01020396">
    <property type="protein sequence ID" value="OMO68360.1"/>
    <property type="molecule type" value="Genomic_DNA"/>
</dbReference>
<evidence type="ECO:0000256" key="1">
    <source>
        <dbReference type="SAM" id="MobiDB-lite"/>
    </source>
</evidence>
<dbReference type="InterPro" id="IPR025322">
    <property type="entry name" value="PADRE_dom"/>
</dbReference>
<feature type="compositionally biased region" description="Polar residues" evidence="1">
    <location>
        <begin position="126"/>
        <end position="139"/>
    </location>
</feature>
<reference evidence="3" key="1">
    <citation type="submission" date="2013-09" db="EMBL/GenBank/DDBJ databases">
        <title>Corchorus olitorius genome sequencing.</title>
        <authorList>
            <person name="Alam M."/>
            <person name="Haque M.S."/>
            <person name="Islam M.S."/>
            <person name="Emdad E.M."/>
            <person name="Islam M.M."/>
            <person name="Ahmed B."/>
            <person name="Halim A."/>
            <person name="Hossen Q.M.M."/>
            <person name="Hossain M.Z."/>
            <person name="Ahmed R."/>
            <person name="Khan M.M."/>
            <person name="Islam R."/>
            <person name="Rashid M.M."/>
            <person name="Khan S.A."/>
            <person name="Rahman M.S."/>
            <person name="Alam M."/>
            <person name="Yahiya A.S."/>
            <person name="Khan M.S."/>
            <person name="Azam M.S."/>
            <person name="Haque T."/>
            <person name="Lashkar M.Z.H."/>
            <person name="Akhand A.I."/>
            <person name="Morshed G."/>
            <person name="Roy S."/>
            <person name="Uddin K.S."/>
            <person name="Rabeya T."/>
            <person name="Hossain A.S."/>
            <person name="Chowdhury A."/>
            <person name="Snigdha A.R."/>
            <person name="Mortoza M.S."/>
            <person name="Matin S.A."/>
            <person name="Hoque S.M.E."/>
            <person name="Islam M.K."/>
            <person name="Roy D.K."/>
            <person name="Haider R."/>
            <person name="Moosa M.M."/>
            <person name="Elias S.M."/>
            <person name="Hasan A.M."/>
            <person name="Jahan S."/>
            <person name="Shafiuddin M."/>
            <person name="Mahmood N."/>
            <person name="Shommy N.S."/>
        </authorList>
    </citation>
    <scope>NUCLEOTIDE SEQUENCE [LARGE SCALE GENOMIC DNA]</scope>
    <source>
        <strain evidence="3">cv. O-4</strain>
    </source>
</reference>
<keyword evidence="3" id="KW-1185">Reference proteome</keyword>
<dbReference type="STRING" id="93759.A0A1R3HDG0"/>
<organism evidence="2 3">
    <name type="scientific">Corchorus olitorius</name>
    <dbReference type="NCBI Taxonomy" id="93759"/>
    <lineage>
        <taxon>Eukaryota</taxon>
        <taxon>Viridiplantae</taxon>
        <taxon>Streptophyta</taxon>
        <taxon>Embryophyta</taxon>
        <taxon>Tracheophyta</taxon>
        <taxon>Spermatophyta</taxon>
        <taxon>Magnoliopsida</taxon>
        <taxon>eudicotyledons</taxon>
        <taxon>Gunneridae</taxon>
        <taxon>Pentapetalae</taxon>
        <taxon>rosids</taxon>
        <taxon>malvids</taxon>
        <taxon>Malvales</taxon>
        <taxon>Malvaceae</taxon>
        <taxon>Grewioideae</taxon>
        <taxon>Apeibeae</taxon>
        <taxon>Corchorus</taxon>
    </lineage>
</organism>